<reference evidence="9 10" key="1">
    <citation type="journal article" date="2019" name="bioRxiv">
        <title>Bacteria contribute to plant secondary compound degradation in a generalist herbivore system.</title>
        <authorList>
            <person name="Francoeur C.B."/>
            <person name="Khadempour L."/>
            <person name="Moreira-Soto R.D."/>
            <person name="Gotting K."/>
            <person name="Book A.J."/>
            <person name="Pinto-Tomas A.A."/>
            <person name="Keefover-Ring K."/>
            <person name="Currie C.R."/>
        </authorList>
    </citation>
    <scope>NUCLEOTIDE SEQUENCE [LARGE SCALE GENOMIC DNA]</scope>
    <source>
        <strain evidence="9">Acro-835</strain>
    </source>
</reference>
<feature type="transmembrane region" description="Helical" evidence="7">
    <location>
        <begin position="20"/>
        <end position="44"/>
    </location>
</feature>
<dbReference type="PANTHER" id="PTHR30386">
    <property type="entry name" value="MEMBRANE FUSION SUBUNIT OF EMRAB-TOLC MULTIDRUG EFFLUX PUMP"/>
    <property type="match status" value="1"/>
</dbReference>
<evidence type="ECO:0000256" key="2">
    <source>
        <dbReference type="ARBA" id="ARBA00009477"/>
    </source>
</evidence>
<keyword evidence="5 7" id="KW-1133">Transmembrane helix</keyword>
<dbReference type="Gene3D" id="2.40.50.100">
    <property type="match status" value="1"/>
</dbReference>
<evidence type="ECO:0000259" key="8">
    <source>
        <dbReference type="Pfam" id="PF25917"/>
    </source>
</evidence>
<keyword evidence="6 7" id="KW-0472">Membrane</keyword>
<comment type="caution">
    <text evidence="9">The sequence shown here is derived from an EMBL/GenBank/DDBJ whole genome shotgun (WGS) entry which is preliminary data.</text>
</comment>
<accession>A0ABX0R8C5</accession>
<keyword evidence="4 7" id="KW-0812">Transmembrane</keyword>
<keyword evidence="10" id="KW-1185">Reference proteome</keyword>
<evidence type="ECO:0000256" key="4">
    <source>
        <dbReference type="ARBA" id="ARBA00022692"/>
    </source>
</evidence>
<evidence type="ECO:0000313" key="9">
    <source>
        <dbReference type="EMBL" id="NIF21620.1"/>
    </source>
</evidence>
<dbReference type="InterPro" id="IPR006144">
    <property type="entry name" value="Secretion_HlyD_CS"/>
</dbReference>
<organism evidence="9 10">
    <name type="scientific">Candidatus Pantoea multigeneris</name>
    <dbReference type="NCBI Taxonomy" id="2608357"/>
    <lineage>
        <taxon>Bacteria</taxon>
        <taxon>Pseudomonadati</taxon>
        <taxon>Pseudomonadota</taxon>
        <taxon>Gammaproteobacteria</taxon>
        <taxon>Enterobacterales</taxon>
        <taxon>Erwiniaceae</taxon>
        <taxon>Pantoea</taxon>
    </lineage>
</organism>
<protein>
    <submittedName>
        <fullName evidence="9">HlyD family secretion protein</fullName>
    </submittedName>
</protein>
<proteinExistence type="inferred from homology"/>
<sequence length="424" mass="47732">MFRKDAIKHKNRHWRGRALLLPGIPLWPIVAGCLLFITAFLTFITLGNYTRRVNVGGEVTTWPRAVHIYSDVQGVVVKQYVHDQQQIKKGEPLYQIDVSKSTQDGVVSVNKRSAIESEIVRIDDIIARLKESKKVTLATLEKQRQQYSEAYSRSSEIVKNAQVGINIMKANMESYRNYQTKGLITKDQLAYQTEIYYQQQNSLLGLTGQNDQNALQMTTTESQIQTQAADFDNRIYQTELQRYDLQKELLDADVGGTNIVRALSDGRVDSMSVTVGQMVSAGDSLLQLIPKNIQHYYLVLWVPNDVVPYLMLGDKVNLSYAAFPAAKFGQFSAKITAISSAPASTQEMMTYPGAPKITPDSPGPWYKVVVTPEKQSISYDGKSMPLENGMKAESTLFLEKRRIYQWMLSPFYDMKHSATGAVDA</sequence>
<dbReference type="EMBL" id="VWXF01000002">
    <property type="protein sequence ID" value="NIF21620.1"/>
    <property type="molecule type" value="Genomic_DNA"/>
</dbReference>
<dbReference type="PANTHER" id="PTHR30386:SF28">
    <property type="entry name" value="EXPORTED PROTEIN"/>
    <property type="match status" value="1"/>
</dbReference>
<dbReference type="PROSITE" id="PS00543">
    <property type="entry name" value="HLYD_FAMILY"/>
    <property type="match status" value="1"/>
</dbReference>
<dbReference type="RefSeq" id="WP_167013653.1">
    <property type="nucleotide sequence ID" value="NZ_VWXF01000002.1"/>
</dbReference>
<dbReference type="InterPro" id="IPR058625">
    <property type="entry name" value="MdtA-like_BSH"/>
</dbReference>
<comment type="subcellular location">
    <subcellularLocation>
        <location evidence="1">Membrane</location>
        <topology evidence="1">Single-pass membrane protein</topology>
    </subcellularLocation>
</comment>
<evidence type="ECO:0000256" key="6">
    <source>
        <dbReference type="ARBA" id="ARBA00023136"/>
    </source>
</evidence>
<feature type="domain" description="Multidrug resistance protein MdtA-like barrel-sandwich hybrid" evidence="8">
    <location>
        <begin position="64"/>
        <end position="285"/>
    </location>
</feature>
<dbReference type="Pfam" id="PF25917">
    <property type="entry name" value="BSH_RND"/>
    <property type="match status" value="1"/>
</dbReference>
<comment type="similarity">
    <text evidence="2">Belongs to the membrane fusion protein (MFP) (TC 8.A.1) family.</text>
</comment>
<evidence type="ECO:0000256" key="5">
    <source>
        <dbReference type="ARBA" id="ARBA00022989"/>
    </source>
</evidence>
<dbReference type="PROSITE" id="PS51257">
    <property type="entry name" value="PROKAR_LIPOPROTEIN"/>
    <property type="match status" value="1"/>
</dbReference>
<dbReference type="InterPro" id="IPR050739">
    <property type="entry name" value="MFP"/>
</dbReference>
<dbReference type="Proteomes" id="UP001515683">
    <property type="component" value="Unassembled WGS sequence"/>
</dbReference>
<evidence type="ECO:0000256" key="1">
    <source>
        <dbReference type="ARBA" id="ARBA00004167"/>
    </source>
</evidence>
<keyword evidence="3" id="KW-0813">Transport</keyword>
<name>A0ABX0R8C5_9GAMM</name>
<evidence type="ECO:0000256" key="3">
    <source>
        <dbReference type="ARBA" id="ARBA00022448"/>
    </source>
</evidence>
<dbReference type="PRINTS" id="PR01490">
    <property type="entry name" value="RTXTOXIND"/>
</dbReference>
<evidence type="ECO:0000256" key="7">
    <source>
        <dbReference type="SAM" id="Phobius"/>
    </source>
</evidence>
<evidence type="ECO:0000313" key="10">
    <source>
        <dbReference type="Proteomes" id="UP001515683"/>
    </source>
</evidence>
<gene>
    <name evidence="9" type="ORF">F3J40_08430</name>
</gene>